<comment type="function">
    <text evidence="7">This protein is a positive regulator for the phosphate regulon. Transcription of this operon is positively regulated by PhoB and PhoR when phosphate is limited.</text>
</comment>
<dbReference type="InterPro" id="IPR001789">
    <property type="entry name" value="Sig_transdc_resp-reg_receiver"/>
</dbReference>
<dbReference type="GO" id="GO:0000156">
    <property type="term" value="F:phosphorelay response regulator activity"/>
    <property type="evidence" value="ECO:0007669"/>
    <property type="project" value="TreeGrafter"/>
</dbReference>
<evidence type="ECO:0000259" key="10">
    <source>
        <dbReference type="PROSITE" id="PS50110"/>
    </source>
</evidence>
<dbReference type="FunFam" id="3.40.50.2300:FF:000001">
    <property type="entry name" value="DNA-binding response regulator PhoB"/>
    <property type="match status" value="1"/>
</dbReference>
<dbReference type="PANTHER" id="PTHR48111:SF40">
    <property type="entry name" value="PHOSPHATE REGULON TRANSCRIPTIONAL REGULATORY PROTEIN PHOB"/>
    <property type="match status" value="1"/>
</dbReference>
<sequence>MERPTTVLIVDDEEDIVALMRDFLEAEGYAVLAAYDGPTALRTLEHEPVDCVLLDVMMPGPSGYDVLRRIRENRDVPVLFLTARQEDHDKIRGLGLGADDFIVKSATPGEVVARIKAVLRRYRRGEPAPRAVLDFGRLVIDVQAHEVRVDGKPVQLTAREFELLQLFAEHPRQVFTREQLFQRLWGEFGDRHTVTVHIGRLREKIEEDPANPRYIVTVWGVGYRFDGEARP</sequence>
<dbReference type="SMART" id="SM00448">
    <property type="entry name" value="REC"/>
    <property type="match status" value="1"/>
</dbReference>
<dbReference type="Gene3D" id="1.10.10.10">
    <property type="entry name" value="Winged helix-like DNA-binding domain superfamily/Winged helix DNA-binding domain"/>
    <property type="match status" value="1"/>
</dbReference>
<evidence type="ECO:0000256" key="8">
    <source>
        <dbReference type="PROSITE-ProRule" id="PRU00169"/>
    </source>
</evidence>
<evidence type="ECO:0000256" key="7">
    <source>
        <dbReference type="ARBA" id="ARBA00024735"/>
    </source>
</evidence>
<dbReference type="Pfam" id="PF00486">
    <property type="entry name" value="Trans_reg_C"/>
    <property type="match status" value="1"/>
</dbReference>
<evidence type="ECO:0000313" key="12">
    <source>
        <dbReference type="EMBL" id="ACZ37621.1"/>
    </source>
</evidence>
<evidence type="ECO:0000256" key="9">
    <source>
        <dbReference type="PROSITE-ProRule" id="PRU01091"/>
    </source>
</evidence>
<accession>D1C683</accession>
<dbReference type="InParanoid" id="D1C683"/>
<dbReference type="KEGG" id="sti:Sthe_0182"/>
<dbReference type="CDD" id="cd00383">
    <property type="entry name" value="trans_reg_C"/>
    <property type="match status" value="1"/>
</dbReference>
<evidence type="ECO:0000313" key="13">
    <source>
        <dbReference type="Proteomes" id="UP000002027"/>
    </source>
</evidence>
<dbReference type="HOGENOM" id="CLU_000445_30_4_0"/>
<dbReference type="OrthoDB" id="9790454at2"/>
<dbReference type="SMART" id="SM00862">
    <property type="entry name" value="Trans_reg_C"/>
    <property type="match status" value="1"/>
</dbReference>
<dbReference type="InterPro" id="IPR001867">
    <property type="entry name" value="OmpR/PhoB-type_DNA-bd"/>
</dbReference>
<evidence type="ECO:0000256" key="3">
    <source>
        <dbReference type="ARBA" id="ARBA00023012"/>
    </source>
</evidence>
<dbReference type="InterPro" id="IPR011006">
    <property type="entry name" value="CheY-like_superfamily"/>
</dbReference>
<dbReference type="FunCoup" id="D1C683">
    <property type="interactions" value="16"/>
</dbReference>
<dbReference type="Gene3D" id="6.10.250.690">
    <property type="match status" value="1"/>
</dbReference>
<feature type="DNA-binding region" description="OmpR/PhoB-type" evidence="9">
    <location>
        <begin position="130"/>
        <end position="227"/>
    </location>
</feature>
<keyword evidence="6" id="KW-0804">Transcription</keyword>
<dbReference type="InterPro" id="IPR036388">
    <property type="entry name" value="WH-like_DNA-bd_sf"/>
</dbReference>
<dbReference type="CDD" id="cd17574">
    <property type="entry name" value="REC_OmpR"/>
    <property type="match status" value="1"/>
</dbReference>
<keyword evidence="2 8" id="KW-0597">Phosphoprotein</keyword>
<evidence type="ECO:0000259" key="11">
    <source>
        <dbReference type="PROSITE" id="PS51755"/>
    </source>
</evidence>
<proteinExistence type="predicted"/>
<keyword evidence="13" id="KW-1185">Reference proteome</keyword>
<dbReference type="InterPro" id="IPR039420">
    <property type="entry name" value="WalR-like"/>
</dbReference>
<gene>
    <name evidence="12" type="ordered locus">Sthe_0182</name>
</gene>
<evidence type="ECO:0000256" key="2">
    <source>
        <dbReference type="ARBA" id="ARBA00022553"/>
    </source>
</evidence>
<evidence type="ECO:0000256" key="4">
    <source>
        <dbReference type="ARBA" id="ARBA00023015"/>
    </source>
</evidence>
<dbReference type="AlphaFoldDB" id="D1C683"/>
<dbReference type="Pfam" id="PF00072">
    <property type="entry name" value="Response_reg"/>
    <property type="match status" value="1"/>
</dbReference>
<feature type="domain" description="OmpR/PhoB-type" evidence="11">
    <location>
        <begin position="130"/>
        <end position="227"/>
    </location>
</feature>
<feature type="modified residue" description="4-aspartylphosphate" evidence="8">
    <location>
        <position position="55"/>
    </location>
</feature>
<keyword evidence="5 9" id="KW-0238">DNA-binding</keyword>
<dbReference type="PROSITE" id="PS50110">
    <property type="entry name" value="RESPONSE_REGULATORY"/>
    <property type="match status" value="1"/>
</dbReference>
<keyword evidence="3" id="KW-0902">Two-component regulatory system</keyword>
<name>D1C683_SPHTD</name>
<keyword evidence="4" id="KW-0805">Transcription regulation</keyword>
<dbReference type="Gene3D" id="3.40.50.2300">
    <property type="match status" value="1"/>
</dbReference>
<feature type="domain" description="Response regulatory" evidence="10">
    <location>
        <begin position="6"/>
        <end position="119"/>
    </location>
</feature>
<evidence type="ECO:0000256" key="1">
    <source>
        <dbReference type="ARBA" id="ARBA00013332"/>
    </source>
</evidence>
<dbReference type="PROSITE" id="PS51755">
    <property type="entry name" value="OMPR_PHOB"/>
    <property type="match status" value="1"/>
</dbReference>
<dbReference type="eggNOG" id="COG0745">
    <property type="taxonomic scope" value="Bacteria"/>
</dbReference>
<dbReference type="STRING" id="479434.Sthe_0182"/>
<dbReference type="SUPFAM" id="SSF52172">
    <property type="entry name" value="CheY-like"/>
    <property type="match status" value="1"/>
</dbReference>
<dbReference type="GO" id="GO:0000976">
    <property type="term" value="F:transcription cis-regulatory region binding"/>
    <property type="evidence" value="ECO:0007669"/>
    <property type="project" value="TreeGrafter"/>
</dbReference>
<dbReference type="GO" id="GO:0005829">
    <property type="term" value="C:cytosol"/>
    <property type="evidence" value="ECO:0007669"/>
    <property type="project" value="TreeGrafter"/>
</dbReference>
<reference evidence="13" key="1">
    <citation type="submission" date="2009-11" db="EMBL/GenBank/DDBJ databases">
        <title>The complete chromosome 1 of Sphaerobacter thermophilus DSM 20745.</title>
        <authorList>
            <person name="Lucas S."/>
            <person name="Copeland A."/>
            <person name="Lapidus A."/>
            <person name="Glavina del Rio T."/>
            <person name="Dalin E."/>
            <person name="Tice H."/>
            <person name="Bruce D."/>
            <person name="Goodwin L."/>
            <person name="Pitluck S."/>
            <person name="Kyrpides N."/>
            <person name="Mavromatis K."/>
            <person name="Ivanova N."/>
            <person name="Mikhailova N."/>
            <person name="LaButti K.M."/>
            <person name="Clum A."/>
            <person name="Sun H.I."/>
            <person name="Brettin T."/>
            <person name="Detter J.C."/>
            <person name="Han C."/>
            <person name="Larimer F."/>
            <person name="Land M."/>
            <person name="Hauser L."/>
            <person name="Markowitz V."/>
            <person name="Cheng J.F."/>
            <person name="Hugenholtz P."/>
            <person name="Woyke T."/>
            <person name="Wu D."/>
            <person name="Steenblock K."/>
            <person name="Schneider S."/>
            <person name="Pukall R."/>
            <person name="Goeker M."/>
            <person name="Klenk H.P."/>
            <person name="Eisen J.A."/>
        </authorList>
    </citation>
    <scope>NUCLEOTIDE SEQUENCE [LARGE SCALE GENOMIC DNA]</scope>
    <source>
        <strain evidence="13">ATCC 49802 / DSM 20745 / S 6022</strain>
    </source>
</reference>
<organism evidence="12 13">
    <name type="scientific">Sphaerobacter thermophilus (strain ATCC 49802 / DSM 20745 / KCCM 41009 / NCIMB 13125 / S 6022)</name>
    <dbReference type="NCBI Taxonomy" id="479434"/>
    <lineage>
        <taxon>Bacteria</taxon>
        <taxon>Pseudomonadati</taxon>
        <taxon>Thermomicrobiota</taxon>
        <taxon>Thermomicrobia</taxon>
        <taxon>Sphaerobacterales</taxon>
        <taxon>Sphaerobacterineae</taxon>
        <taxon>Sphaerobacteraceae</taxon>
        <taxon>Sphaerobacter</taxon>
    </lineage>
</organism>
<dbReference type="GO" id="GO:0006355">
    <property type="term" value="P:regulation of DNA-templated transcription"/>
    <property type="evidence" value="ECO:0007669"/>
    <property type="project" value="InterPro"/>
</dbReference>
<dbReference type="GO" id="GO:0032993">
    <property type="term" value="C:protein-DNA complex"/>
    <property type="evidence" value="ECO:0007669"/>
    <property type="project" value="TreeGrafter"/>
</dbReference>
<protein>
    <recommendedName>
        <fullName evidence="1">Phosphate regulon transcriptional regulatory protein PhoB</fullName>
    </recommendedName>
</protein>
<dbReference type="EMBL" id="CP001823">
    <property type="protein sequence ID" value="ACZ37621.1"/>
    <property type="molecule type" value="Genomic_DNA"/>
</dbReference>
<reference evidence="12 13" key="2">
    <citation type="journal article" date="2010" name="Stand. Genomic Sci.">
        <title>Complete genome sequence of Desulfohalobium retbaense type strain (HR(100)).</title>
        <authorList>
            <person name="Spring S."/>
            <person name="Nolan M."/>
            <person name="Lapidus A."/>
            <person name="Glavina Del Rio T."/>
            <person name="Copeland A."/>
            <person name="Tice H."/>
            <person name="Cheng J.F."/>
            <person name="Lucas S."/>
            <person name="Land M."/>
            <person name="Chen F."/>
            <person name="Bruce D."/>
            <person name="Goodwin L."/>
            <person name="Pitluck S."/>
            <person name="Ivanova N."/>
            <person name="Mavromatis K."/>
            <person name="Mikhailova N."/>
            <person name="Pati A."/>
            <person name="Chen A."/>
            <person name="Palaniappan K."/>
            <person name="Hauser L."/>
            <person name="Chang Y.J."/>
            <person name="Jeffries C.D."/>
            <person name="Munk C."/>
            <person name="Kiss H."/>
            <person name="Chain P."/>
            <person name="Han C."/>
            <person name="Brettin T."/>
            <person name="Detter J.C."/>
            <person name="Schuler E."/>
            <person name="Goker M."/>
            <person name="Rohde M."/>
            <person name="Bristow J."/>
            <person name="Eisen J.A."/>
            <person name="Markowitz V."/>
            <person name="Hugenholtz P."/>
            <person name="Kyrpides N.C."/>
            <person name="Klenk H.P."/>
        </authorList>
    </citation>
    <scope>NUCLEOTIDE SEQUENCE [LARGE SCALE GENOMIC DNA]</scope>
    <source>
        <strain evidence="13">ATCC 49802 / DSM 20745 / S 6022</strain>
    </source>
</reference>
<dbReference type="RefSeq" id="WP_012870669.1">
    <property type="nucleotide sequence ID" value="NC_013523.1"/>
</dbReference>
<dbReference type="FunFam" id="1.10.10.10:FF:000018">
    <property type="entry name" value="DNA-binding response regulator ResD"/>
    <property type="match status" value="1"/>
</dbReference>
<dbReference type="Proteomes" id="UP000002027">
    <property type="component" value="Chromosome 1"/>
</dbReference>
<evidence type="ECO:0000256" key="5">
    <source>
        <dbReference type="ARBA" id="ARBA00023125"/>
    </source>
</evidence>
<evidence type="ECO:0000256" key="6">
    <source>
        <dbReference type="ARBA" id="ARBA00023163"/>
    </source>
</evidence>
<dbReference type="PANTHER" id="PTHR48111">
    <property type="entry name" value="REGULATOR OF RPOS"/>
    <property type="match status" value="1"/>
</dbReference>